<gene>
    <name evidence="2" type="ORF">SFMTTN_2030</name>
</gene>
<dbReference type="AlphaFoldDB" id="A0A401JF07"/>
<feature type="compositionally biased region" description="Basic and acidic residues" evidence="1">
    <location>
        <begin position="14"/>
        <end position="28"/>
    </location>
</feature>
<evidence type="ECO:0000313" key="3">
    <source>
        <dbReference type="Proteomes" id="UP000286806"/>
    </source>
</evidence>
<sequence>MEHRGIAAGAGETLMRKPETSVHERHEKHEQGKSSFYFVIFVLFVDK</sequence>
<feature type="region of interest" description="Disordered" evidence="1">
    <location>
        <begin position="1"/>
        <end position="28"/>
    </location>
</feature>
<dbReference type="EMBL" id="BGOW01000017">
    <property type="protein sequence ID" value="GBL46217.1"/>
    <property type="molecule type" value="Genomic_DNA"/>
</dbReference>
<evidence type="ECO:0000313" key="2">
    <source>
        <dbReference type="EMBL" id="GBL46217.1"/>
    </source>
</evidence>
<evidence type="ECO:0000256" key="1">
    <source>
        <dbReference type="SAM" id="MobiDB-lite"/>
    </source>
</evidence>
<accession>A0A401JF07</accession>
<dbReference type="Proteomes" id="UP000286806">
    <property type="component" value="Unassembled WGS sequence"/>
</dbReference>
<reference evidence="2 3" key="1">
    <citation type="journal article" date="2019" name="Front. Microbiol.">
        <title>Genomes of Neutrophilic Sulfur-Oxidizing Chemolithoautotrophs Representing 9 Proteobacterial Species From 8 Genera.</title>
        <authorList>
            <person name="Watanabe T."/>
            <person name="Kojima H."/>
            <person name="Umezawa K."/>
            <person name="Hori C."/>
            <person name="Takasuka T.E."/>
            <person name="Kato Y."/>
            <person name="Fukui M."/>
        </authorList>
    </citation>
    <scope>NUCLEOTIDE SEQUENCE [LARGE SCALE GENOMIC DNA]</scope>
    <source>
        <strain evidence="2 3">TTN</strain>
    </source>
</reference>
<comment type="caution">
    <text evidence="2">The sequence shown here is derived from an EMBL/GenBank/DDBJ whole genome shotgun (WGS) entry which is preliminary data.</text>
</comment>
<name>A0A401JF07_9PROT</name>
<organism evidence="2 3">
    <name type="scientific">Sulfuriferula multivorans</name>
    <dbReference type="NCBI Taxonomy" id="1559896"/>
    <lineage>
        <taxon>Bacteria</taxon>
        <taxon>Pseudomonadati</taxon>
        <taxon>Pseudomonadota</taxon>
        <taxon>Betaproteobacteria</taxon>
        <taxon>Nitrosomonadales</taxon>
        <taxon>Sulfuricellaceae</taxon>
        <taxon>Sulfuriferula</taxon>
    </lineage>
</organism>
<keyword evidence="3" id="KW-1185">Reference proteome</keyword>
<proteinExistence type="predicted"/>
<protein>
    <submittedName>
        <fullName evidence="2">Uncharacterized protein</fullName>
    </submittedName>
</protein>